<dbReference type="RefSeq" id="WP_069436653.1">
    <property type="nucleotide sequence ID" value="NZ_LPWG01000010.1"/>
</dbReference>
<reference evidence="3 4" key="1">
    <citation type="journal article" date="2016" name="Environ. Microbiol.">
        <title>New Methyloceanibacter diversity from North Sea sediments includes methanotroph containing solely the soluble methane monooxygenase.</title>
        <authorList>
            <person name="Vekeman B."/>
            <person name="Kerckhof F.M."/>
            <person name="Cremers G."/>
            <person name="de Vos P."/>
            <person name="Vandamme P."/>
            <person name="Boon N."/>
            <person name="Op den Camp H.J."/>
            <person name="Heylen K."/>
        </authorList>
    </citation>
    <scope>NUCLEOTIDE SEQUENCE [LARGE SCALE GENOMIC DNA]</scope>
    <source>
        <strain evidence="3 4">R-67174</strain>
    </source>
</reference>
<evidence type="ECO:0000313" key="3">
    <source>
        <dbReference type="EMBL" id="ODR99807.1"/>
    </source>
</evidence>
<dbReference type="SUPFAM" id="SSF53756">
    <property type="entry name" value="UDP-Glycosyltransferase/glycogen phosphorylase"/>
    <property type="match status" value="1"/>
</dbReference>
<dbReference type="AlphaFoldDB" id="A0A1E3W1W8"/>
<keyword evidence="4" id="KW-1185">Reference proteome</keyword>
<evidence type="ECO:0000259" key="2">
    <source>
        <dbReference type="Pfam" id="PF13439"/>
    </source>
</evidence>
<feature type="domain" description="Glycosyltransferase subfamily 4-like N-terminal" evidence="2">
    <location>
        <begin position="16"/>
        <end position="170"/>
    </location>
</feature>
<name>A0A1E3W1W8_9HYPH</name>
<protein>
    <submittedName>
        <fullName evidence="3">Glycosyl transferase</fullName>
    </submittedName>
</protein>
<dbReference type="InterPro" id="IPR028098">
    <property type="entry name" value="Glyco_trans_4-like_N"/>
</dbReference>
<dbReference type="Proteomes" id="UP000094501">
    <property type="component" value="Unassembled WGS sequence"/>
</dbReference>
<feature type="domain" description="Glycosyl transferase family 1" evidence="1">
    <location>
        <begin position="183"/>
        <end position="358"/>
    </location>
</feature>
<comment type="caution">
    <text evidence="3">The sequence shown here is derived from an EMBL/GenBank/DDBJ whole genome shotgun (WGS) entry which is preliminary data.</text>
</comment>
<evidence type="ECO:0000313" key="4">
    <source>
        <dbReference type="Proteomes" id="UP000094501"/>
    </source>
</evidence>
<dbReference type="Pfam" id="PF00534">
    <property type="entry name" value="Glycos_transf_1"/>
    <property type="match status" value="1"/>
</dbReference>
<dbReference type="OrthoDB" id="5147801at2"/>
<dbReference type="InterPro" id="IPR001296">
    <property type="entry name" value="Glyco_trans_1"/>
</dbReference>
<dbReference type="GO" id="GO:0016757">
    <property type="term" value="F:glycosyltransferase activity"/>
    <property type="evidence" value="ECO:0007669"/>
    <property type="project" value="InterPro"/>
</dbReference>
<dbReference type="EMBL" id="LPWG01000010">
    <property type="protein sequence ID" value="ODR99807.1"/>
    <property type="molecule type" value="Genomic_DNA"/>
</dbReference>
<dbReference type="CDD" id="cd03819">
    <property type="entry name" value="GT4_WavL-like"/>
    <property type="match status" value="1"/>
</dbReference>
<sequence length="398" mass="42867">MSDVTILQVVPRLETGGSEQSTVEIAEALTQAGARALVATEGGRLATALEEAGGEIIELPVASKNPVTVLANARRLTRLVEERNVTLLHARSRAPAWSAYLAARHTNRPFVTTYHGAYSGRSRLKTLYNSVMARGDRVIANSRFTAGLVSSRYPVPPEHLHVIHRGFDVSAFDPDRIAPDRIERLRRAWGIAPGQRVVLQAARLTRWKGHAHTIEAARLLKADGRLGDAVFVFAGDSQGRDEYRGELESEIAEAGLAGIVRLVGHCDDIPAAFTLADIAVVASTRAETFGRTSIESQAAGCPVVVTDVGAASENVVAEDAGDGRTGWVVPAADSLALADCLANALTLSPQRLAEIARRARSHAQDHFALREMQRATLAVYDELLGTELARRFASFNSF</sequence>
<proteinExistence type="predicted"/>
<keyword evidence="3" id="KW-0808">Transferase</keyword>
<dbReference type="Pfam" id="PF13439">
    <property type="entry name" value="Glyco_transf_4"/>
    <property type="match status" value="1"/>
</dbReference>
<gene>
    <name evidence="3" type="ORF">AUC68_01270</name>
</gene>
<dbReference type="PANTHER" id="PTHR12526">
    <property type="entry name" value="GLYCOSYLTRANSFERASE"/>
    <property type="match status" value="1"/>
</dbReference>
<dbReference type="PANTHER" id="PTHR12526:SF638">
    <property type="entry name" value="SPORE COAT PROTEIN SA"/>
    <property type="match status" value="1"/>
</dbReference>
<organism evidence="3 4">
    <name type="scientific">Methyloceanibacter methanicus</name>
    <dbReference type="NCBI Taxonomy" id="1774968"/>
    <lineage>
        <taxon>Bacteria</taxon>
        <taxon>Pseudomonadati</taxon>
        <taxon>Pseudomonadota</taxon>
        <taxon>Alphaproteobacteria</taxon>
        <taxon>Hyphomicrobiales</taxon>
        <taxon>Hyphomicrobiaceae</taxon>
        <taxon>Methyloceanibacter</taxon>
    </lineage>
</organism>
<dbReference type="Gene3D" id="3.40.50.2000">
    <property type="entry name" value="Glycogen Phosphorylase B"/>
    <property type="match status" value="2"/>
</dbReference>
<dbReference type="STRING" id="1774968.AUC68_01270"/>
<accession>A0A1E3W1W8</accession>
<evidence type="ECO:0000259" key="1">
    <source>
        <dbReference type="Pfam" id="PF00534"/>
    </source>
</evidence>